<accession>A0A154PAB8</accession>
<keyword evidence="3" id="KW-1185">Reference proteome</keyword>
<gene>
    <name evidence="2" type="ORF">WN55_11352</name>
</gene>
<dbReference type="AlphaFoldDB" id="A0A154PAB8"/>
<protein>
    <submittedName>
        <fullName evidence="2">Uncharacterized protein</fullName>
    </submittedName>
</protein>
<organism evidence="2 3">
    <name type="scientific">Dufourea novaeangliae</name>
    <name type="common">Sweat bee</name>
    <dbReference type="NCBI Taxonomy" id="178035"/>
    <lineage>
        <taxon>Eukaryota</taxon>
        <taxon>Metazoa</taxon>
        <taxon>Ecdysozoa</taxon>
        <taxon>Arthropoda</taxon>
        <taxon>Hexapoda</taxon>
        <taxon>Insecta</taxon>
        <taxon>Pterygota</taxon>
        <taxon>Neoptera</taxon>
        <taxon>Endopterygota</taxon>
        <taxon>Hymenoptera</taxon>
        <taxon>Apocrita</taxon>
        <taxon>Aculeata</taxon>
        <taxon>Apoidea</taxon>
        <taxon>Anthophila</taxon>
        <taxon>Halictidae</taxon>
        <taxon>Rophitinae</taxon>
        <taxon>Dufourea</taxon>
    </lineage>
</organism>
<name>A0A154PAB8_DUFNO</name>
<evidence type="ECO:0000313" key="2">
    <source>
        <dbReference type="EMBL" id="KZC08849.1"/>
    </source>
</evidence>
<evidence type="ECO:0000313" key="3">
    <source>
        <dbReference type="Proteomes" id="UP000076502"/>
    </source>
</evidence>
<feature type="compositionally biased region" description="Low complexity" evidence="1">
    <location>
        <begin position="28"/>
        <end position="44"/>
    </location>
</feature>
<reference evidence="2 3" key="1">
    <citation type="submission" date="2015-07" db="EMBL/GenBank/DDBJ databases">
        <title>The genome of Dufourea novaeangliae.</title>
        <authorList>
            <person name="Pan H."/>
            <person name="Kapheim K."/>
        </authorList>
    </citation>
    <scope>NUCLEOTIDE SEQUENCE [LARGE SCALE GENOMIC DNA]</scope>
    <source>
        <strain evidence="2">0120121106</strain>
        <tissue evidence="2">Whole body</tissue>
    </source>
</reference>
<feature type="compositionally biased region" description="Polar residues" evidence="1">
    <location>
        <begin position="46"/>
        <end position="56"/>
    </location>
</feature>
<dbReference type="Proteomes" id="UP000076502">
    <property type="component" value="Unassembled WGS sequence"/>
</dbReference>
<evidence type="ECO:0000256" key="1">
    <source>
        <dbReference type="SAM" id="MobiDB-lite"/>
    </source>
</evidence>
<sequence length="116" mass="13276">MILYAQLHYKRVYIPGTDPTRLRDNVSEKSPCSSSKSISSEGFSMHGQNHHPSSGVNIHPRLPLVSTKHLNPSFIKFTEESILQEKKIKLSGLLRKGFRTLEIRLVLFRRAFNSEN</sequence>
<dbReference type="EMBL" id="KQ434857">
    <property type="protein sequence ID" value="KZC08849.1"/>
    <property type="molecule type" value="Genomic_DNA"/>
</dbReference>
<proteinExistence type="predicted"/>
<feature type="region of interest" description="Disordered" evidence="1">
    <location>
        <begin position="23"/>
        <end position="58"/>
    </location>
</feature>